<dbReference type="Pfam" id="PF03060">
    <property type="entry name" value="NMO"/>
    <property type="match status" value="1"/>
</dbReference>
<sequence length="359" mass="39318">MWPRTSVSKLLKIDLPLIQAPMAGNITSAELIANVSNAGGLGSLGAGYMTPENMRKAIADIRSLTDRPFAVNLFIPREPLVTTKQMNAMTSRLRKLYPALASVIKPVKPPYVPSFEEQLQVILEENIPVFSFTFGVLSAAWVKKLKHQQVRMIGTATSVAEARLLEKKGIDMVIAQGYEAGGHRGSFLTPGEQSLIGGMALIPQMADAVSVPVIAAGGIMDARGILAALLLGASGVQMGTAFITCPEAKAHPRYQQALLHAQDQDTVLTRVFSGKLARGLRNRFIQEMHEHEQEILDYPAQHALTKPLRDTAAKKNQLDYLSLWSGQASSLCRMERADRLVKSWDKAVRQMQKQLGRPD</sequence>
<keyword evidence="3" id="KW-0216">Detoxification</keyword>
<proteinExistence type="inferred from homology"/>
<dbReference type="KEGG" id="asip:AQUSIP_25340"/>
<dbReference type="PANTHER" id="PTHR42747">
    <property type="entry name" value="NITRONATE MONOOXYGENASE-RELATED"/>
    <property type="match status" value="1"/>
</dbReference>
<dbReference type="SUPFAM" id="SSF51412">
    <property type="entry name" value="Inosine monophosphate dehydrogenase (IMPDH)"/>
    <property type="match status" value="1"/>
</dbReference>
<dbReference type="InterPro" id="IPR004136">
    <property type="entry name" value="NMO"/>
</dbReference>
<evidence type="ECO:0000256" key="8">
    <source>
        <dbReference type="ARBA" id="ARBA00023033"/>
    </source>
</evidence>
<reference evidence="12 13" key="1">
    <citation type="submission" date="2019-08" db="EMBL/GenBank/DDBJ databases">
        <authorList>
            <person name="Guy L."/>
        </authorList>
    </citation>
    <scope>NUCLEOTIDE SEQUENCE [LARGE SCALE GENOMIC DNA]</scope>
    <source>
        <strain evidence="12 13">SGT-108</strain>
    </source>
</reference>
<evidence type="ECO:0000256" key="1">
    <source>
        <dbReference type="ARBA" id="ARBA00001917"/>
    </source>
</evidence>
<dbReference type="PANTHER" id="PTHR42747:SF3">
    <property type="entry name" value="NITRONATE MONOOXYGENASE-RELATED"/>
    <property type="match status" value="1"/>
</dbReference>
<dbReference type="Gene3D" id="3.20.20.70">
    <property type="entry name" value="Aldolase class I"/>
    <property type="match status" value="1"/>
</dbReference>
<evidence type="ECO:0000256" key="3">
    <source>
        <dbReference type="ARBA" id="ARBA00022575"/>
    </source>
</evidence>
<evidence type="ECO:0000256" key="6">
    <source>
        <dbReference type="ARBA" id="ARBA00022741"/>
    </source>
</evidence>
<dbReference type="OrthoDB" id="9778912at2"/>
<name>A0A5E4PLE7_9COXI</name>
<keyword evidence="5" id="KW-0288">FMN</keyword>
<comment type="similarity">
    <text evidence="2">Belongs to the nitronate monooxygenase family. NMO class I subfamily.</text>
</comment>
<dbReference type="GO" id="GO:0000166">
    <property type="term" value="F:nucleotide binding"/>
    <property type="evidence" value="ECO:0007669"/>
    <property type="project" value="UniProtKB-KW"/>
</dbReference>
<evidence type="ECO:0000313" key="13">
    <source>
        <dbReference type="Proteomes" id="UP000324194"/>
    </source>
</evidence>
<dbReference type="RefSeq" id="WP_148340595.1">
    <property type="nucleotide sequence ID" value="NZ_LR699120.1"/>
</dbReference>
<keyword evidence="7" id="KW-0560">Oxidoreductase</keyword>
<keyword evidence="4" id="KW-0285">Flavoprotein</keyword>
<dbReference type="CDD" id="cd04730">
    <property type="entry name" value="NPD_like"/>
    <property type="match status" value="1"/>
</dbReference>
<evidence type="ECO:0000256" key="5">
    <source>
        <dbReference type="ARBA" id="ARBA00022643"/>
    </source>
</evidence>
<evidence type="ECO:0000256" key="9">
    <source>
        <dbReference type="ARBA" id="ARBA00031155"/>
    </source>
</evidence>
<evidence type="ECO:0000256" key="2">
    <source>
        <dbReference type="ARBA" id="ARBA00009881"/>
    </source>
</evidence>
<dbReference type="Proteomes" id="UP000324194">
    <property type="component" value="Chromosome 2"/>
</dbReference>
<dbReference type="AlphaFoldDB" id="A0A5E4PLE7"/>
<evidence type="ECO:0000256" key="4">
    <source>
        <dbReference type="ARBA" id="ARBA00022630"/>
    </source>
</evidence>
<dbReference type="GO" id="GO:0009636">
    <property type="term" value="P:response to toxic substance"/>
    <property type="evidence" value="ECO:0007669"/>
    <property type="project" value="UniProtKB-KW"/>
</dbReference>
<keyword evidence="8 12" id="KW-0503">Monooxygenase</keyword>
<dbReference type="EMBL" id="LR699120">
    <property type="protein sequence ID" value="VVC77207.1"/>
    <property type="molecule type" value="Genomic_DNA"/>
</dbReference>
<comment type="cofactor">
    <cofactor evidence="1">
        <name>FMN</name>
        <dbReference type="ChEBI" id="CHEBI:58210"/>
    </cofactor>
</comment>
<comment type="catalytic activity">
    <reaction evidence="10">
        <text>3 propionate 3-nitronate + 3 O2 + H2O = 3 3-oxopropanoate + 2 nitrate + nitrite + H2O2 + 3 H(+)</text>
        <dbReference type="Rhea" id="RHEA:57332"/>
        <dbReference type="ChEBI" id="CHEBI:15377"/>
        <dbReference type="ChEBI" id="CHEBI:15378"/>
        <dbReference type="ChEBI" id="CHEBI:15379"/>
        <dbReference type="ChEBI" id="CHEBI:16240"/>
        <dbReference type="ChEBI" id="CHEBI:16301"/>
        <dbReference type="ChEBI" id="CHEBI:17632"/>
        <dbReference type="ChEBI" id="CHEBI:33190"/>
        <dbReference type="ChEBI" id="CHEBI:136067"/>
    </reaction>
</comment>
<gene>
    <name evidence="12" type="ORF">AQUSIP_25340</name>
</gene>
<accession>A0A5E4PLE7</accession>
<keyword evidence="13" id="KW-1185">Reference proteome</keyword>
<organism evidence="12 13">
    <name type="scientific">Aquicella siphonis</name>
    <dbReference type="NCBI Taxonomy" id="254247"/>
    <lineage>
        <taxon>Bacteria</taxon>
        <taxon>Pseudomonadati</taxon>
        <taxon>Pseudomonadota</taxon>
        <taxon>Gammaproteobacteria</taxon>
        <taxon>Legionellales</taxon>
        <taxon>Coxiellaceae</taxon>
        <taxon>Aquicella</taxon>
    </lineage>
</organism>
<keyword evidence="6" id="KW-0547">Nucleotide-binding</keyword>
<evidence type="ECO:0000313" key="12">
    <source>
        <dbReference type="EMBL" id="VVC77207.1"/>
    </source>
</evidence>
<evidence type="ECO:0000256" key="10">
    <source>
        <dbReference type="ARBA" id="ARBA00049401"/>
    </source>
</evidence>
<dbReference type="FunFam" id="3.20.20.70:FF:000154">
    <property type="entry name" value="Probable nitronate monooxygenase"/>
    <property type="match status" value="1"/>
</dbReference>
<dbReference type="GO" id="GO:0018580">
    <property type="term" value="F:nitronate monooxygenase activity"/>
    <property type="evidence" value="ECO:0007669"/>
    <property type="project" value="InterPro"/>
</dbReference>
<evidence type="ECO:0000256" key="11">
    <source>
        <dbReference type="ARBA" id="ARBA00067136"/>
    </source>
</evidence>
<evidence type="ECO:0000256" key="7">
    <source>
        <dbReference type="ARBA" id="ARBA00023002"/>
    </source>
</evidence>
<protein>
    <recommendedName>
        <fullName evidence="11">Nitronate monooxygenase</fullName>
    </recommendedName>
    <alternativeName>
        <fullName evidence="9">Propionate 3-nitronate monooxygenase</fullName>
    </alternativeName>
</protein>
<dbReference type="InterPro" id="IPR013785">
    <property type="entry name" value="Aldolase_TIM"/>
</dbReference>